<name>A0A0G0T1G5_9BACT</name>
<dbReference type="Pfam" id="PF10343">
    <property type="entry name" value="Q_salvage"/>
    <property type="match status" value="1"/>
</dbReference>
<reference evidence="6 7" key="1">
    <citation type="journal article" date="2015" name="Nature">
        <title>rRNA introns, odd ribosomes, and small enigmatic genomes across a large radiation of phyla.</title>
        <authorList>
            <person name="Brown C.T."/>
            <person name="Hug L.A."/>
            <person name="Thomas B.C."/>
            <person name="Sharon I."/>
            <person name="Castelle C.J."/>
            <person name="Singh A."/>
            <person name="Wilkins M.J."/>
            <person name="Williams K.H."/>
            <person name="Banfield J.F."/>
        </authorList>
    </citation>
    <scope>NUCLEOTIDE SEQUENCE [LARGE SCALE GENOMIC DNA]</scope>
</reference>
<dbReference type="PANTHER" id="PTHR21314:SF0">
    <property type="entry name" value="QUEUOSINE 5'-PHOSPHATE N-GLYCOSYLASE_HYDROLASE"/>
    <property type="match status" value="1"/>
</dbReference>
<evidence type="ECO:0000313" key="6">
    <source>
        <dbReference type="EMBL" id="KKR70883.1"/>
    </source>
</evidence>
<keyword evidence="1" id="KW-0378">Hydrolase</keyword>
<comment type="similarity">
    <text evidence="2">Belongs to the QNG1 protein family.</text>
</comment>
<evidence type="ECO:0000256" key="1">
    <source>
        <dbReference type="ARBA" id="ARBA00022801"/>
    </source>
</evidence>
<sequence>MMCVRKEVDSYMIEQVLSERKDPFGILQSTKYVIEHADSVTIHPGRIRQLANQIRRKLSRNDVLTEEQFGRNAVNPQKVFLEDVVNFCFWTIPGKEKWNIEYPDGCVSDGWHALVACFDRALDEEVPVLDTSYLVAVTDKDVASLFRGRHDTEIPLLEKRGEFLREAGNALMNGYDGSVEKLLERADYNAVNIVREILRMFPSFRDMSHYKGEKVSLLKRAQIAAYDISLLPDVTIQDTEHLTIFADYKLPQILRGFGIVKYDPRLADKVNSYTILEANSPEEVEIRASTIWACELIAHEIGKPPVLVDNALWHLSQDMEKELAPYHRVLSTYY</sequence>
<dbReference type="GO" id="GO:0006400">
    <property type="term" value="P:tRNA modification"/>
    <property type="evidence" value="ECO:0007669"/>
    <property type="project" value="TreeGrafter"/>
</dbReference>
<dbReference type="GO" id="GO:0016787">
    <property type="term" value="F:hydrolase activity"/>
    <property type="evidence" value="ECO:0007669"/>
    <property type="project" value="UniProtKB-KW"/>
</dbReference>
<evidence type="ECO:0000313" key="7">
    <source>
        <dbReference type="Proteomes" id="UP000034664"/>
    </source>
</evidence>
<evidence type="ECO:0000256" key="4">
    <source>
        <dbReference type="ARBA" id="ARBA00035393"/>
    </source>
</evidence>
<dbReference type="PANTHER" id="PTHR21314">
    <property type="entry name" value="QUEUOSINE 5'-PHOSPHATE N-GLYCOSYLASE_HYDROLASE-RELATED"/>
    <property type="match status" value="1"/>
</dbReference>
<organism evidence="6 7">
    <name type="scientific">Candidatus Roizmanbacteria bacterium GW2011_GWB1_40_7</name>
    <dbReference type="NCBI Taxonomy" id="1618482"/>
    <lineage>
        <taxon>Bacteria</taxon>
        <taxon>Candidatus Roizmaniibacteriota</taxon>
    </lineage>
</organism>
<dbReference type="AlphaFoldDB" id="A0A0G0T1G5"/>
<evidence type="ECO:0000256" key="2">
    <source>
        <dbReference type="ARBA" id="ARBA00035119"/>
    </source>
</evidence>
<evidence type="ECO:0000256" key="3">
    <source>
        <dbReference type="ARBA" id="ARBA00035306"/>
    </source>
</evidence>
<accession>A0A0G0T1G5</accession>
<evidence type="ECO:0000256" key="5">
    <source>
        <dbReference type="ARBA" id="ARBA00048204"/>
    </source>
</evidence>
<protein>
    <recommendedName>
        <fullName evidence="3">Queuosine 5'-phosphate N-glycosylase/hydrolase</fullName>
    </recommendedName>
    <alternativeName>
        <fullName evidence="4">Queuosine-nucleotide N-glycosylase/hydrolase</fullName>
    </alternativeName>
</protein>
<comment type="caution">
    <text evidence="6">The sequence shown here is derived from an EMBL/GenBank/DDBJ whole genome shotgun (WGS) entry which is preliminary data.</text>
</comment>
<dbReference type="EMBL" id="LBZM01000042">
    <property type="protein sequence ID" value="KKR70883.1"/>
    <property type="molecule type" value="Genomic_DNA"/>
</dbReference>
<comment type="catalytic activity">
    <reaction evidence="5">
        <text>queuosine 5'-phosphate + H2O = queuine + D-ribose 5-phosphate</text>
        <dbReference type="Rhea" id="RHEA:75387"/>
        <dbReference type="ChEBI" id="CHEBI:15377"/>
        <dbReference type="ChEBI" id="CHEBI:17433"/>
        <dbReference type="ChEBI" id="CHEBI:78346"/>
        <dbReference type="ChEBI" id="CHEBI:194371"/>
    </reaction>
    <physiologicalReaction direction="left-to-right" evidence="5">
        <dbReference type="Rhea" id="RHEA:75388"/>
    </physiologicalReaction>
</comment>
<dbReference type="InterPro" id="IPR019438">
    <property type="entry name" value="Q_salvage"/>
</dbReference>
<gene>
    <name evidence="6" type="ORF">UU14_C0042G0005</name>
</gene>
<proteinExistence type="inferred from homology"/>
<dbReference type="Proteomes" id="UP000034664">
    <property type="component" value="Unassembled WGS sequence"/>
</dbReference>